<dbReference type="CDD" id="cd17317">
    <property type="entry name" value="MFS_SLC22"/>
    <property type="match status" value="1"/>
</dbReference>
<dbReference type="GO" id="GO:0016020">
    <property type="term" value="C:membrane"/>
    <property type="evidence" value="ECO:0007669"/>
    <property type="project" value="UniProtKB-SubCell"/>
</dbReference>
<keyword evidence="2 5" id="KW-0812">Transmembrane</keyword>
<dbReference type="Gene3D" id="1.20.1250.20">
    <property type="entry name" value="MFS general substrate transporter like domains"/>
    <property type="match status" value="1"/>
</dbReference>
<feature type="transmembrane region" description="Helical" evidence="5">
    <location>
        <begin position="370"/>
        <end position="388"/>
    </location>
</feature>
<evidence type="ECO:0000256" key="2">
    <source>
        <dbReference type="ARBA" id="ARBA00022692"/>
    </source>
</evidence>
<evidence type="ECO:0000256" key="3">
    <source>
        <dbReference type="ARBA" id="ARBA00022989"/>
    </source>
</evidence>
<evidence type="ECO:0000313" key="7">
    <source>
        <dbReference type="Proteomes" id="UP001519460"/>
    </source>
</evidence>
<keyword evidence="7" id="KW-1185">Reference proteome</keyword>
<protein>
    <recommendedName>
        <fullName evidence="8">Organic cation transporter</fullName>
    </recommendedName>
</protein>
<feature type="transmembrane region" description="Helical" evidence="5">
    <location>
        <begin position="217"/>
        <end position="237"/>
    </location>
</feature>
<comment type="caution">
    <text evidence="6">The sequence shown here is derived from an EMBL/GenBank/DDBJ whole genome shotgun (WGS) entry which is preliminary data.</text>
</comment>
<accession>A0ABD0LVV6</accession>
<sequence length="502" mass="55074">MHLQEALSGVLRKSGPFQRRLFLLMSLPVIMKGYQTMMVILIFAVPAHRCSVPGLLNDSYVIQDERHRTLVEGAIPLSTESAKFAQCEMYENWNGTENNFNLVCDKKAYRAHFNLASMIGKLIGCFLTSFLCDRSVTYTSCAVVGTMSAFPPSPGVFFFYRLVLVTFGTAMYQACYVLVIEFMGPTKRALAGSLMMTTWVLGPLLSGATAYATGVWWHIQLISAVRCIVCAGYWWLVPESPRWLVSRGRSDEAAAVLKKVASANGVNIQHVSHSQATVHEDEEKIPEEKGFLHAYTLLKKYPRLVVRMLIIFFNWIVVNMTYYGLSLNVANLSGSIRVNFLLSSLVELTGYCGAWVLLDRLGRKRLHCACMTLAGVALLATILTVTLGGADLQWATTALAMIGKMGVSASFSIIFLLTSELYPTVIRNFGLGGSATVGRFGSIVSPYIADLALFVEGRIGPALPLIVFGGLTMAAGGLSLMLPETLHRKLPETLEDAVNFGK</sequence>
<proteinExistence type="predicted"/>
<keyword evidence="4 5" id="KW-0472">Membrane</keyword>
<feature type="transmembrane region" description="Helical" evidence="5">
    <location>
        <begin position="21"/>
        <end position="45"/>
    </location>
</feature>
<feature type="transmembrane region" description="Helical" evidence="5">
    <location>
        <begin position="304"/>
        <end position="324"/>
    </location>
</feature>
<dbReference type="AlphaFoldDB" id="A0ABD0LVV6"/>
<feature type="transmembrane region" description="Helical" evidence="5">
    <location>
        <begin position="336"/>
        <end position="358"/>
    </location>
</feature>
<dbReference type="EMBL" id="JACVVK020000021">
    <property type="protein sequence ID" value="KAK7503295.1"/>
    <property type="molecule type" value="Genomic_DNA"/>
</dbReference>
<evidence type="ECO:0000313" key="6">
    <source>
        <dbReference type="EMBL" id="KAK7503295.1"/>
    </source>
</evidence>
<dbReference type="InterPro" id="IPR036259">
    <property type="entry name" value="MFS_trans_sf"/>
</dbReference>
<evidence type="ECO:0008006" key="8">
    <source>
        <dbReference type="Google" id="ProtNLM"/>
    </source>
</evidence>
<gene>
    <name evidence="6" type="ORF">BaRGS_00005560</name>
</gene>
<dbReference type="SUPFAM" id="SSF103473">
    <property type="entry name" value="MFS general substrate transporter"/>
    <property type="match status" value="1"/>
</dbReference>
<keyword evidence="3 5" id="KW-1133">Transmembrane helix</keyword>
<dbReference type="Proteomes" id="UP001519460">
    <property type="component" value="Unassembled WGS sequence"/>
</dbReference>
<feature type="transmembrane region" description="Helical" evidence="5">
    <location>
        <begin position="394"/>
        <end position="417"/>
    </location>
</feature>
<dbReference type="PANTHER" id="PTHR24064">
    <property type="entry name" value="SOLUTE CARRIER FAMILY 22 MEMBER"/>
    <property type="match status" value="1"/>
</dbReference>
<evidence type="ECO:0000256" key="5">
    <source>
        <dbReference type="SAM" id="Phobius"/>
    </source>
</evidence>
<dbReference type="Pfam" id="PF00083">
    <property type="entry name" value="Sugar_tr"/>
    <property type="match status" value="1"/>
</dbReference>
<name>A0ABD0LVV6_9CAEN</name>
<feature type="transmembrane region" description="Helical" evidence="5">
    <location>
        <begin position="191"/>
        <end position="211"/>
    </location>
</feature>
<feature type="transmembrane region" description="Helical" evidence="5">
    <location>
        <begin position="461"/>
        <end position="482"/>
    </location>
</feature>
<comment type="subcellular location">
    <subcellularLocation>
        <location evidence="1">Membrane</location>
        <topology evidence="1">Multi-pass membrane protein</topology>
    </subcellularLocation>
</comment>
<dbReference type="InterPro" id="IPR005828">
    <property type="entry name" value="MFS_sugar_transport-like"/>
</dbReference>
<reference evidence="6 7" key="1">
    <citation type="journal article" date="2023" name="Sci. Data">
        <title>Genome assembly of the Korean intertidal mud-creeper Batillaria attramentaria.</title>
        <authorList>
            <person name="Patra A.K."/>
            <person name="Ho P.T."/>
            <person name="Jun S."/>
            <person name="Lee S.J."/>
            <person name="Kim Y."/>
            <person name="Won Y.J."/>
        </authorList>
    </citation>
    <scope>NUCLEOTIDE SEQUENCE [LARGE SCALE GENOMIC DNA]</scope>
    <source>
        <strain evidence="6">Wonlab-2016</strain>
    </source>
</reference>
<organism evidence="6 7">
    <name type="scientific">Batillaria attramentaria</name>
    <dbReference type="NCBI Taxonomy" id="370345"/>
    <lineage>
        <taxon>Eukaryota</taxon>
        <taxon>Metazoa</taxon>
        <taxon>Spiralia</taxon>
        <taxon>Lophotrochozoa</taxon>
        <taxon>Mollusca</taxon>
        <taxon>Gastropoda</taxon>
        <taxon>Caenogastropoda</taxon>
        <taxon>Sorbeoconcha</taxon>
        <taxon>Cerithioidea</taxon>
        <taxon>Batillariidae</taxon>
        <taxon>Batillaria</taxon>
    </lineage>
</organism>
<feature type="transmembrane region" description="Helical" evidence="5">
    <location>
        <begin position="158"/>
        <end position="179"/>
    </location>
</feature>
<evidence type="ECO:0000256" key="4">
    <source>
        <dbReference type="ARBA" id="ARBA00023136"/>
    </source>
</evidence>
<feature type="transmembrane region" description="Helical" evidence="5">
    <location>
        <begin position="429"/>
        <end position="449"/>
    </location>
</feature>
<evidence type="ECO:0000256" key="1">
    <source>
        <dbReference type="ARBA" id="ARBA00004141"/>
    </source>
</evidence>